<dbReference type="InterPro" id="IPR019687">
    <property type="entry name" value="DUF2535"/>
</dbReference>
<evidence type="ECO:0000313" key="1">
    <source>
        <dbReference type="EMBL" id="MFD1738382.1"/>
    </source>
</evidence>
<accession>A0ABW4LTD3</accession>
<name>A0ABW4LTD3_9BACI</name>
<dbReference type="RefSeq" id="WP_377929592.1">
    <property type="nucleotide sequence ID" value="NZ_JBHUEM010000045.1"/>
</dbReference>
<protein>
    <submittedName>
        <fullName evidence="1">DUF2535 family protein</fullName>
    </submittedName>
</protein>
<proteinExistence type="predicted"/>
<dbReference type="Pfam" id="PF10751">
    <property type="entry name" value="DUF2535"/>
    <property type="match status" value="1"/>
</dbReference>
<keyword evidence="2" id="KW-1185">Reference proteome</keyword>
<gene>
    <name evidence="1" type="ORF">ACFSCX_17805</name>
</gene>
<dbReference type="EMBL" id="JBHUEM010000045">
    <property type="protein sequence ID" value="MFD1738382.1"/>
    <property type="molecule type" value="Genomic_DNA"/>
</dbReference>
<organism evidence="1 2">
    <name type="scientific">Bacillus salitolerans</name>
    <dbReference type="NCBI Taxonomy" id="1437434"/>
    <lineage>
        <taxon>Bacteria</taxon>
        <taxon>Bacillati</taxon>
        <taxon>Bacillota</taxon>
        <taxon>Bacilli</taxon>
        <taxon>Bacillales</taxon>
        <taxon>Bacillaceae</taxon>
        <taxon>Bacillus</taxon>
    </lineage>
</organism>
<reference evidence="2" key="1">
    <citation type="journal article" date="2019" name="Int. J. Syst. Evol. Microbiol.">
        <title>The Global Catalogue of Microorganisms (GCM) 10K type strain sequencing project: providing services to taxonomists for standard genome sequencing and annotation.</title>
        <authorList>
            <consortium name="The Broad Institute Genomics Platform"/>
            <consortium name="The Broad Institute Genome Sequencing Center for Infectious Disease"/>
            <person name="Wu L."/>
            <person name="Ma J."/>
        </authorList>
    </citation>
    <scope>NUCLEOTIDE SEQUENCE [LARGE SCALE GENOMIC DNA]</scope>
    <source>
        <strain evidence="2">CCUG 49339</strain>
    </source>
</reference>
<evidence type="ECO:0000313" key="2">
    <source>
        <dbReference type="Proteomes" id="UP001597214"/>
    </source>
</evidence>
<dbReference type="Proteomes" id="UP001597214">
    <property type="component" value="Unassembled WGS sequence"/>
</dbReference>
<comment type="caution">
    <text evidence="1">The sequence shown here is derived from an EMBL/GenBank/DDBJ whole genome shotgun (WGS) entry which is preliminary data.</text>
</comment>
<sequence>MLLKSLEFIHQNGQKVKVMEIPVWEEDNLTSLRVKLRLQTFITKISKDSTPKKMYSFRDHLKKTLKWHEYSEIYKTDILKNNA</sequence>